<dbReference type="SUPFAM" id="SSF54427">
    <property type="entry name" value="NTF2-like"/>
    <property type="match status" value="1"/>
</dbReference>
<dbReference type="InterPro" id="IPR011944">
    <property type="entry name" value="Steroid_delta5-4_isomerase"/>
</dbReference>
<dbReference type="AlphaFoldDB" id="A0A517SM31"/>
<evidence type="ECO:0000259" key="1">
    <source>
        <dbReference type="Pfam" id="PF14534"/>
    </source>
</evidence>
<evidence type="ECO:0000313" key="3">
    <source>
        <dbReference type="Proteomes" id="UP000315700"/>
    </source>
</evidence>
<sequence>MTSRQVAHCSLVVGVLLAAHPRPTTAQDTRDDKDKASMGAVTRAYEEAFNKRDAAAVGKLWTEAGVHVDRATGVKTRGRDAIVRDLETAFKEIPEAKLSVEAGEVRMVTPTVAQAEGTVTTLIPGEEPAVIEFSALLVKQGDAWLLDSVEESPVPQPETANDALQQLAWMVGDWADQTEGIATTSSFAWSRGGNFLVRRFSTQFGEEEEMSGTQIIGWDPRSHEIRSWTFNADGSFGEAIWSKNGGDWLVKSTQTLADAGVASGTYVITPVDDNSMKIGLVGHEVNGEPVPRVAAVTVVRTAAPSAEAATSEEGK</sequence>
<accession>A0A517SM31</accession>
<protein>
    <submittedName>
        <fullName evidence="2">SnoaL-like domain protein</fullName>
    </submittedName>
</protein>
<dbReference type="KEGG" id="ccos:Pan44_52560"/>
<reference evidence="2 3" key="1">
    <citation type="submission" date="2019-02" db="EMBL/GenBank/DDBJ databases">
        <title>Deep-cultivation of Planctomycetes and their phenomic and genomic characterization uncovers novel biology.</title>
        <authorList>
            <person name="Wiegand S."/>
            <person name="Jogler M."/>
            <person name="Boedeker C."/>
            <person name="Pinto D."/>
            <person name="Vollmers J."/>
            <person name="Rivas-Marin E."/>
            <person name="Kohn T."/>
            <person name="Peeters S.H."/>
            <person name="Heuer A."/>
            <person name="Rast P."/>
            <person name="Oberbeckmann S."/>
            <person name="Bunk B."/>
            <person name="Jeske O."/>
            <person name="Meyerdierks A."/>
            <person name="Storesund J.E."/>
            <person name="Kallscheuer N."/>
            <person name="Luecker S."/>
            <person name="Lage O.M."/>
            <person name="Pohl T."/>
            <person name="Merkel B.J."/>
            <person name="Hornburger P."/>
            <person name="Mueller R.-W."/>
            <person name="Bruemmer F."/>
            <person name="Labrenz M."/>
            <person name="Spormann A.M."/>
            <person name="Op den Camp H."/>
            <person name="Overmann J."/>
            <person name="Amann R."/>
            <person name="Jetten M.S.M."/>
            <person name="Mascher T."/>
            <person name="Medema M.H."/>
            <person name="Devos D.P."/>
            <person name="Kaster A.-K."/>
            <person name="Ovreas L."/>
            <person name="Rohde M."/>
            <person name="Galperin M.Y."/>
            <person name="Jogler C."/>
        </authorList>
    </citation>
    <scope>NUCLEOTIDE SEQUENCE [LARGE SCALE GENOMIC DNA]</scope>
    <source>
        <strain evidence="2 3">Pan44</strain>
    </source>
</reference>
<organism evidence="2 3">
    <name type="scientific">Caulifigura coniformis</name>
    <dbReference type="NCBI Taxonomy" id="2527983"/>
    <lineage>
        <taxon>Bacteria</taxon>
        <taxon>Pseudomonadati</taxon>
        <taxon>Planctomycetota</taxon>
        <taxon>Planctomycetia</taxon>
        <taxon>Planctomycetales</taxon>
        <taxon>Planctomycetaceae</taxon>
        <taxon>Caulifigura</taxon>
    </lineage>
</organism>
<dbReference type="OrthoDB" id="263788at2"/>
<dbReference type="NCBIfam" id="TIGR02246">
    <property type="entry name" value="SgcJ/EcaC family oxidoreductase"/>
    <property type="match status" value="1"/>
</dbReference>
<gene>
    <name evidence="2" type="ORF">Pan44_52560</name>
</gene>
<proteinExistence type="predicted"/>
<dbReference type="Pfam" id="PF14534">
    <property type="entry name" value="DUF4440"/>
    <property type="match status" value="1"/>
</dbReference>
<evidence type="ECO:0000313" key="2">
    <source>
        <dbReference type="EMBL" id="QDT57189.1"/>
    </source>
</evidence>
<dbReference type="RefSeq" id="WP_145034564.1">
    <property type="nucleotide sequence ID" value="NZ_CP036271.1"/>
</dbReference>
<keyword evidence="3" id="KW-1185">Reference proteome</keyword>
<dbReference type="EMBL" id="CP036271">
    <property type="protein sequence ID" value="QDT57189.1"/>
    <property type="molecule type" value="Genomic_DNA"/>
</dbReference>
<dbReference type="InterPro" id="IPR032710">
    <property type="entry name" value="NTF2-like_dom_sf"/>
</dbReference>
<dbReference type="InterPro" id="IPR027843">
    <property type="entry name" value="DUF4440"/>
</dbReference>
<dbReference type="Gene3D" id="3.10.450.50">
    <property type="match status" value="1"/>
</dbReference>
<dbReference type="Proteomes" id="UP000315700">
    <property type="component" value="Chromosome"/>
</dbReference>
<name>A0A517SM31_9PLAN</name>
<dbReference type="InParanoid" id="A0A517SM31"/>
<feature type="domain" description="DUF4440" evidence="1">
    <location>
        <begin position="40"/>
        <end position="146"/>
    </location>
</feature>